<dbReference type="PRINTS" id="PR00080">
    <property type="entry name" value="SDRFAMILY"/>
</dbReference>
<dbReference type="InterPro" id="IPR036291">
    <property type="entry name" value="NAD(P)-bd_dom_sf"/>
</dbReference>
<comment type="caution">
    <text evidence="3">The sequence shown here is derived from an EMBL/GenBank/DDBJ whole genome shotgun (WGS) entry which is preliminary data.</text>
</comment>
<keyword evidence="4" id="KW-1185">Reference proteome</keyword>
<evidence type="ECO:0000256" key="2">
    <source>
        <dbReference type="ARBA" id="ARBA00023002"/>
    </source>
</evidence>
<reference evidence="3 4" key="1">
    <citation type="submission" date="2018-03" db="EMBL/GenBank/DDBJ databases">
        <title>Genomic Encyclopedia of Archaeal and Bacterial Type Strains, Phase II (KMG-II): from individual species to whole genera.</title>
        <authorList>
            <person name="Goeker M."/>
        </authorList>
    </citation>
    <scope>NUCLEOTIDE SEQUENCE [LARGE SCALE GENOMIC DNA]</scope>
    <source>
        <strain evidence="3 4">DSM 19711</strain>
    </source>
</reference>
<dbReference type="EMBL" id="PVZF01000022">
    <property type="protein sequence ID" value="PRY08927.1"/>
    <property type="molecule type" value="Genomic_DNA"/>
</dbReference>
<dbReference type="PROSITE" id="PS00061">
    <property type="entry name" value="ADH_SHORT"/>
    <property type="match status" value="1"/>
</dbReference>
<evidence type="ECO:0000313" key="3">
    <source>
        <dbReference type="EMBL" id="PRY08927.1"/>
    </source>
</evidence>
<dbReference type="PRINTS" id="PR00081">
    <property type="entry name" value="GDHRDH"/>
</dbReference>
<dbReference type="Pfam" id="PF13561">
    <property type="entry name" value="adh_short_C2"/>
    <property type="match status" value="1"/>
</dbReference>
<dbReference type="PANTHER" id="PTHR42760">
    <property type="entry name" value="SHORT-CHAIN DEHYDROGENASES/REDUCTASES FAMILY MEMBER"/>
    <property type="match status" value="1"/>
</dbReference>
<evidence type="ECO:0000256" key="1">
    <source>
        <dbReference type="ARBA" id="ARBA00006484"/>
    </source>
</evidence>
<gene>
    <name evidence="3" type="ORF">CLV37_1224</name>
</gene>
<dbReference type="OrthoDB" id="286404at2"/>
<name>A0A2T0QUS9_9ACTN</name>
<dbReference type="InterPro" id="IPR020904">
    <property type="entry name" value="Sc_DH/Rdtase_CS"/>
</dbReference>
<dbReference type="Proteomes" id="UP000238083">
    <property type="component" value="Unassembled WGS sequence"/>
</dbReference>
<sequence>MTHDAPLHGRVVVVTGAGGSIGAAAVQGFEERGATVFAVDRDVPQENDRRAGVEYRTLDITDHRAVDDLAVEVVRENGRLDGWINNAGVLVRATALELTPEAWDRTMDVNLKGAFFAAQAAARQMIQAGRGVIVNVASYAGLKARPNCADYASSKAALIHLTSCLAVEWGPLGLRVNAIAPGYVDTPMSAWMRESPEVFAQYMDRTPSRRLGEPLDIAQAMAYLVGDESAYVNGHTLVVDGGISLT</sequence>
<comment type="similarity">
    <text evidence="1">Belongs to the short-chain dehydrogenases/reductases (SDR) family.</text>
</comment>
<organism evidence="3 4">
    <name type="scientific">Kineococcus rhizosphaerae</name>
    <dbReference type="NCBI Taxonomy" id="559628"/>
    <lineage>
        <taxon>Bacteria</taxon>
        <taxon>Bacillati</taxon>
        <taxon>Actinomycetota</taxon>
        <taxon>Actinomycetes</taxon>
        <taxon>Kineosporiales</taxon>
        <taxon>Kineosporiaceae</taxon>
        <taxon>Kineococcus</taxon>
    </lineage>
</organism>
<proteinExistence type="inferred from homology"/>
<dbReference type="FunFam" id="3.40.50.720:FF:000084">
    <property type="entry name" value="Short-chain dehydrogenase reductase"/>
    <property type="match status" value="1"/>
</dbReference>
<accession>A0A2T0QUS9</accession>
<dbReference type="AlphaFoldDB" id="A0A2T0QUS9"/>
<protein>
    <submittedName>
        <fullName evidence="3">NAD(P)-dependent dehydrogenase (Short-subunit alcohol dehydrogenase family)</fullName>
    </submittedName>
</protein>
<dbReference type="SUPFAM" id="SSF51735">
    <property type="entry name" value="NAD(P)-binding Rossmann-fold domains"/>
    <property type="match status" value="1"/>
</dbReference>
<dbReference type="CDD" id="cd05233">
    <property type="entry name" value="SDR_c"/>
    <property type="match status" value="1"/>
</dbReference>
<dbReference type="Gene3D" id="3.40.50.720">
    <property type="entry name" value="NAD(P)-binding Rossmann-like Domain"/>
    <property type="match status" value="1"/>
</dbReference>
<evidence type="ECO:0000313" key="4">
    <source>
        <dbReference type="Proteomes" id="UP000238083"/>
    </source>
</evidence>
<dbReference type="GO" id="GO:0016616">
    <property type="term" value="F:oxidoreductase activity, acting on the CH-OH group of donors, NAD or NADP as acceptor"/>
    <property type="evidence" value="ECO:0007669"/>
    <property type="project" value="TreeGrafter"/>
</dbReference>
<dbReference type="RefSeq" id="WP_106215541.1">
    <property type="nucleotide sequence ID" value="NZ_PVZF01000022.1"/>
</dbReference>
<dbReference type="NCBIfam" id="NF005559">
    <property type="entry name" value="PRK07231.1"/>
    <property type="match status" value="1"/>
</dbReference>
<keyword evidence="2" id="KW-0560">Oxidoreductase</keyword>
<dbReference type="PANTHER" id="PTHR42760:SF115">
    <property type="entry name" value="3-OXOACYL-[ACYL-CARRIER-PROTEIN] REDUCTASE FABG"/>
    <property type="match status" value="1"/>
</dbReference>
<dbReference type="InterPro" id="IPR002347">
    <property type="entry name" value="SDR_fam"/>
</dbReference>